<dbReference type="EMBL" id="CASHTH010000260">
    <property type="protein sequence ID" value="CAI7995896.1"/>
    <property type="molecule type" value="Genomic_DNA"/>
</dbReference>
<feature type="compositionally biased region" description="Basic and acidic residues" evidence="13">
    <location>
        <begin position="1"/>
        <end position="10"/>
    </location>
</feature>
<evidence type="ECO:0000256" key="4">
    <source>
        <dbReference type="ARBA" id="ARBA00022816"/>
    </source>
</evidence>
<dbReference type="Pfam" id="PF07817">
    <property type="entry name" value="GLE1"/>
    <property type="match status" value="1"/>
</dbReference>
<evidence type="ECO:0000256" key="10">
    <source>
        <dbReference type="ARBA" id="ARBA00026227"/>
    </source>
</evidence>
<comment type="similarity">
    <text evidence="2">Belongs to the GLE1 family.</text>
</comment>
<comment type="subcellular location">
    <subcellularLocation>
        <location evidence="1">Nucleus</location>
        <location evidence="1">Nuclear pore complex</location>
    </subcellularLocation>
</comment>
<feature type="compositionally biased region" description="Basic and acidic residues" evidence="13">
    <location>
        <begin position="493"/>
        <end position="502"/>
    </location>
</feature>
<evidence type="ECO:0000256" key="1">
    <source>
        <dbReference type="ARBA" id="ARBA00004567"/>
    </source>
</evidence>
<evidence type="ECO:0000256" key="5">
    <source>
        <dbReference type="ARBA" id="ARBA00022927"/>
    </source>
</evidence>
<dbReference type="Gene3D" id="1.25.40.510">
    <property type="entry name" value="GLE1-like"/>
    <property type="match status" value="1"/>
</dbReference>
<keyword evidence="4" id="KW-0509">mRNA transport</keyword>
<keyword evidence="7" id="KW-0906">Nuclear pore complex</keyword>
<keyword evidence="15" id="KW-1185">Reference proteome</keyword>
<comment type="function">
    <text evidence="9">Required for the export of mRNAs containing poly(A) tails from the nucleus into the cytoplasm. May be involved in the terminal step of the mRNA transport through the nuclear pore complex (NPC).</text>
</comment>
<feature type="region of interest" description="Disordered" evidence="13">
    <location>
        <begin position="1"/>
        <end position="24"/>
    </location>
</feature>
<feature type="region of interest" description="Disordered" evidence="13">
    <location>
        <begin position="175"/>
        <end position="233"/>
    </location>
</feature>
<dbReference type="PANTHER" id="PTHR12960">
    <property type="entry name" value="GLE-1-RELATED"/>
    <property type="match status" value="1"/>
</dbReference>
<feature type="compositionally biased region" description="Low complexity" evidence="13">
    <location>
        <begin position="192"/>
        <end position="232"/>
    </location>
</feature>
<evidence type="ECO:0000256" key="7">
    <source>
        <dbReference type="ARBA" id="ARBA00023132"/>
    </source>
</evidence>
<keyword evidence="8" id="KW-0539">Nucleus</keyword>
<evidence type="ECO:0000256" key="3">
    <source>
        <dbReference type="ARBA" id="ARBA00022448"/>
    </source>
</evidence>
<evidence type="ECO:0000256" key="9">
    <source>
        <dbReference type="ARBA" id="ARBA00024680"/>
    </source>
</evidence>
<dbReference type="GO" id="GO:0031369">
    <property type="term" value="F:translation initiation factor binding"/>
    <property type="evidence" value="ECO:0007669"/>
    <property type="project" value="TreeGrafter"/>
</dbReference>
<gene>
    <name evidence="14" type="ORF">GBAR_LOCUS1783</name>
</gene>
<evidence type="ECO:0000256" key="11">
    <source>
        <dbReference type="ARBA" id="ARBA00029983"/>
    </source>
</evidence>
<evidence type="ECO:0000313" key="14">
    <source>
        <dbReference type="EMBL" id="CAI7995896.1"/>
    </source>
</evidence>
<protein>
    <recommendedName>
        <fullName evidence="10">mRNA export factor GLE1</fullName>
    </recommendedName>
    <alternativeName>
        <fullName evidence="12">GLE1 RNA export mediator</fullName>
    </alternativeName>
    <alternativeName>
        <fullName evidence="11">Nucleoporin GLE1</fullName>
    </alternativeName>
</protein>
<keyword evidence="6" id="KW-0811">Translocation</keyword>
<evidence type="ECO:0000313" key="15">
    <source>
        <dbReference type="Proteomes" id="UP001174909"/>
    </source>
</evidence>
<comment type="caution">
    <text evidence="14">The sequence shown here is derived from an EMBL/GenBank/DDBJ whole genome shotgun (WGS) entry which is preliminary data.</text>
</comment>
<dbReference type="GO" id="GO:0015031">
    <property type="term" value="P:protein transport"/>
    <property type="evidence" value="ECO:0007669"/>
    <property type="project" value="UniProtKB-KW"/>
</dbReference>
<dbReference type="GO" id="GO:0005543">
    <property type="term" value="F:phospholipid binding"/>
    <property type="evidence" value="ECO:0007669"/>
    <property type="project" value="TreeGrafter"/>
</dbReference>
<evidence type="ECO:0000256" key="8">
    <source>
        <dbReference type="ARBA" id="ARBA00023242"/>
    </source>
</evidence>
<dbReference type="Proteomes" id="UP001174909">
    <property type="component" value="Unassembled WGS sequence"/>
</dbReference>
<proteinExistence type="inferred from homology"/>
<dbReference type="GO" id="GO:0000822">
    <property type="term" value="F:inositol hexakisphosphate binding"/>
    <property type="evidence" value="ECO:0007669"/>
    <property type="project" value="TreeGrafter"/>
</dbReference>
<dbReference type="PANTHER" id="PTHR12960:SF0">
    <property type="entry name" value="MRNA EXPORT FACTOR GLE1"/>
    <property type="match status" value="1"/>
</dbReference>
<evidence type="ECO:0000256" key="6">
    <source>
        <dbReference type="ARBA" id="ARBA00023010"/>
    </source>
</evidence>
<dbReference type="GO" id="GO:0005737">
    <property type="term" value="C:cytoplasm"/>
    <property type="evidence" value="ECO:0007669"/>
    <property type="project" value="TreeGrafter"/>
</dbReference>
<feature type="region of interest" description="Disordered" evidence="13">
    <location>
        <begin position="449"/>
        <end position="530"/>
    </location>
</feature>
<accession>A0AA35QXG6</accession>
<dbReference type="GO" id="GO:0044614">
    <property type="term" value="C:nuclear pore cytoplasmic filaments"/>
    <property type="evidence" value="ECO:0007669"/>
    <property type="project" value="TreeGrafter"/>
</dbReference>
<keyword evidence="5" id="KW-0653">Protein transport</keyword>
<name>A0AA35QXG6_GEOBA</name>
<evidence type="ECO:0000256" key="13">
    <source>
        <dbReference type="SAM" id="MobiDB-lite"/>
    </source>
</evidence>
<dbReference type="InterPro" id="IPR012476">
    <property type="entry name" value="GLE1"/>
</dbReference>
<evidence type="ECO:0000256" key="2">
    <source>
        <dbReference type="ARBA" id="ARBA00011056"/>
    </source>
</evidence>
<keyword evidence="3" id="KW-0813">Transport</keyword>
<organism evidence="14 15">
    <name type="scientific">Geodia barretti</name>
    <name type="common">Barrett's horny sponge</name>
    <dbReference type="NCBI Taxonomy" id="519541"/>
    <lineage>
        <taxon>Eukaryota</taxon>
        <taxon>Metazoa</taxon>
        <taxon>Porifera</taxon>
        <taxon>Demospongiae</taxon>
        <taxon>Heteroscleromorpha</taxon>
        <taxon>Tetractinellida</taxon>
        <taxon>Astrophorina</taxon>
        <taxon>Geodiidae</taxon>
        <taxon>Geodia</taxon>
    </lineage>
</organism>
<dbReference type="GO" id="GO:0016973">
    <property type="term" value="P:poly(A)+ mRNA export from nucleus"/>
    <property type="evidence" value="ECO:0007669"/>
    <property type="project" value="InterPro"/>
</dbReference>
<reference evidence="14" key="1">
    <citation type="submission" date="2023-03" db="EMBL/GenBank/DDBJ databases">
        <authorList>
            <person name="Steffen K."/>
            <person name="Cardenas P."/>
        </authorList>
    </citation>
    <scope>NUCLEOTIDE SEQUENCE</scope>
</reference>
<dbReference type="InterPro" id="IPR038506">
    <property type="entry name" value="GLE1-like_sf"/>
</dbReference>
<sequence length="530" mass="59432">MGERLARQAGEDLEQSQARRRREEEVEKAKLEALEMQWKEKMEREMERLAERYRQHGEELEAKLREGQEQEKEIAWRNQERKKHALLKLHQKCVSLKHECQSLLEKMNSTLATCSHRRLLPEIASRAYQTGCRILLAVIPRLEQQEPLDEEQVGVLHSYVTSVHPLLAEVNSGIQEASQRGLQEDREKKRQQQQQQQQQERQISQQTQQQSPQDSSQKTTSSQLTQSSPVSSVTNIQRADGLLSTPMGISLSVVEQYSRLQEKLAQITKSCEALTKDAQSKRYKFDLQKAVCTPINAISGQSGEHLVEKIRRINAVLSGKRVQVTGRQVSASDHPQGRAFCFNLLAQKIVKQGDEQVSSQSNAAFLFAMVAVSLCVSFPDLRDLILAHFHASCPVLVPFYVTSKDLSDNDRCRLLGYKVSSDGQVEGEDSYLRRMSGIVRLYAAILQTPTKPRPHPTRTGARVGVASEGPKHGATPISDGHGSSRPAGNCRLCSDERVRETVSESAPLHMQAVRTTYGEGHPSGSARSSD</sequence>
<evidence type="ECO:0000256" key="12">
    <source>
        <dbReference type="ARBA" id="ARBA00030897"/>
    </source>
</evidence>
<dbReference type="AlphaFoldDB" id="A0AA35QXG6"/>